<dbReference type="RefSeq" id="WP_123766865.1">
    <property type="nucleotide sequence ID" value="NZ_AFXZ01000009.1"/>
</dbReference>
<dbReference type="EMBL" id="AFXZ01000009">
    <property type="protein sequence ID" value="EGV44246.2"/>
    <property type="molecule type" value="Genomic_DNA"/>
</dbReference>
<dbReference type="OrthoDB" id="9825674at2"/>
<sequence length="189" mass="21588">MKLSNKVTPSLKELTAVSNYSNTAVVKHYAGMNLRLAINSSAKSMALLTKAEGGEELVKKCVTNMLIGTSMYFAKVLPDRQANVVAEELLANYNYRQLKLEDVLAICYEIKEADIINLTPARILKHIKDYFQRRERAVIDQSINASETNKNGNFDNDYDKRIRQSARHLDNQNKAIVRTRTETRKFYKP</sequence>
<gene>
    <name evidence="1" type="ORF">BZARG_760</name>
</gene>
<dbReference type="STRING" id="1046627.BZARG_760"/>
<dbReference type="AlphaFoldDB" id="G2EB77"/>
<protein>
    <submittedName>
        <fullName evidence="1">Uncharacterized protein</fullName>
    </submittedName>
</protein>
<evidence type="ECO:0000313" key="2">
    <source>
        <dbReference type="Proteomes" id="UP000003730"/>
    </source>
</evidence>
<evidence type="ECO:0000313" key="1">
    <source>
        <dbReference type="EMBL" id="EGV44246.2"/>
    </source>
</evidence>
<organism evidence="1 2">
    <name type="scientific">Bizionia argentinensis JUB59</name>
    <dbReference type="NCBI Taxonomy" id="1046627"/>
    <lineage>
        <taxon>Bacteria</taxon>
        <taxon>Pseudomonadati</taxon>
        <taxon>Bacteroidota</taxon>
        <taxon>Flavobacteriia</taxon>
        <taxon>Flavobacteriales</taxon>
        <taxon>Flavobacteriaceae</taxon>
        <taxon>Bizionia</taxon>
    </lineage>
</organism>
<keyword evidence="2" id="KW-1185">Reference proteome</keyword>
<reference evidence="1 2" key="1">
    <citation type="journal article" date="2008" name="Int. J. Syst. Evol. Microbiol.">
        <title>Bizionia argentinensis sp. nov., isolated from surface marine water in Antarctica.</title>
        <authorList>
            <person name="Bercovich A."/>
            <person name="Vazquez S.C."/>
            <person name="Yankilevich P."/>
            <person name="Coria S.H."/>
            <person name="Foti M."/>
            <person name="Hernandez E."/>
            <person name="Vidal A."/>
            <person name="Ruberto L."/>
            <person name="Melo C."/>
            <person name="Marenssi S."/>
            <person name="Criscuolo M."/>
            <person name="Memoli M."/>
            <person name="Arguelles M."/>
            <person name="Mac Cormack W.P."/>
        </authorList>
    </citation>
    <scope>NUCLEOTIDE SEQUENCE [LARGE SCALE GENOMIC DNA]</scope>
    <source>
        <strain evidence="1 2">JUB59</strain>
    </source>
</reference>
<accession>G2EB77</accession>
<comment type="caution">
    <text evidence="1">The sequence shown here is derived from an EMBL/GenBank/DDBJ whole genome shotgun (WGS) entry which is preliminary data.</text>
</comment>
<dbReference type="Proteomes" id="UP000003730">
    <property type="component" value="Unassembled WGS sequence"/>
</dbReference>
<proteinExistence type="predicted"/>
<name>G2EB77_9FLAO</name>